<evidence type="ECO:0000313" key="1">
    <source>
        <dbReference type="EMBL" id="TCU20831.1"/>
    </source>
</evidence>
<dbReference type="AlphaFoldDB" id="A0A4R3QH07"/>
<evidence type="ECO:0000313" key="2">
    <source>
        <dbReference type="Proteomes" id="UP000295547"/>
    </source>
</evidence>
<dbReference type="EMBL" id="SMBJ01000012">
    <property type="protein sequence ID" value="TCU20831.1"/>
    <property type="molecule type" value="Genomic_DNA"/>
</dbReference>
<gene>
    <name evidence="1" type="ORF">EV130_112211</name>
</gene>
<accession>A0A4R3QH07</accession>
<dbReference type="SUPFAM" id="SSF64076">
    <property type="entry name" value="MTH938-like"/>
    <property type="match status" value="1"/>
</dbReference>
<comment type="caution">
    <text evidence="1">The sequence shown here is derived from an EMBL/GenBank/DDBJ whole genome shotgun (WGS) entry which is preliminary data.</text>
</comment>
<dbReference type="InterPro" id="IPR036748">
    <property type="entry name" value="MTH938-like_sf"/>
</dbReference>
<dbReference type="CDD" id="cd00248">
    <property type="entry name" value="Mth938-like"/>
    <property type="match status" value="1"/>
</dbReference>
<name>A0A4R3QH07_9HYPH</name>
<dbReference type="Proteomes" id="UP000295547">
    <property type="component" value="Unassembled WGS sequence"/>
</dbReference>
<dbReference type="Gene3D" id="3.40.1230.10">
    <property type="entry name" value="MTH938-like"/>
    <property type="match status" value="1"/>
</dbReference>
<sequence length="142" mass="15275">MGPPMKNPERPQQAMAKGIEIREAHFPGRAPVDTYGNGGFRFADMSHRGSILCLPSGIYGWDMDMSKGLCVASFKRVLDEADDIEVLLVGTGTELRRLPPELKDALKARGISSDPMSTGAAVRTFNIMLAESRAVAAALIAV</sequence>
<reference evidence="1 2" key="1">
    <citation type="submission" date="2019-03" db="EMBL/GenBank/DDBJ databases">
        <title>Genomic Encyclopedia of Type Strains, Phase IV (KMG-V): Genome sequencing to study the core and pangenomes of soil and plant-associated prokaryotes.</title>
        <authorList>
            <person name="Whitman W."/>
        </authorList>
    </citation>
    <scope>NUCLEOTIDE SEQUENCE [LARGE SCALE GENOMIC DNA]</scope>
    <source>
        <strain evidence="1 2">Gr42</strain>
    </source>
</reference>
<protein>
    <recommendedName>
        <fullName evidence="3">NADH dehydrogenase [ubiquinone] 1 alpha subcomplex assembly factor 3</fullName>
    </recommendedName>
</protein>
<organism evidence="1 2">
    <name type="scientific">Rhizobium azibense</name>
    <dbReference type="NCBI Taxonomy" id="1136135"/>
    <lineage>
        <taxon>Bacteria</taxon>
        <taxon>Pseudomonadati</taxon>
        <taxon>Pseudomonadota</taxon>
        <taxon>Alphaproteobacteria</taxon>
        <taxon>Hyphomicrobiales</taxon>
        <taxon>Rhizobiaceae</taxon>
        <taxon>Rhizobium/Agrobacterium group</taxon>
        <taxon>Rhizobium</taxon>
    </lineage>
</organism>
<keyword evidence="2" id="KW-1185">Reference proteome</keyword>
<dbReference type="InterPro" id="IPR007523">
    <property type="entry name" value="NDUFAF3/AAMDC"/>
</dbReference>
<dbReference type="PANTHER" id="PTHR21192">
    <property type="entry name" value="NUCLEAR PROTEIN E3-3"/>
    <property type="match status" value="1"/>
</dbReference>
<dbReference type="PANTHER" id="PTHR21192:SF2">
    <property type="entry name" value="NADH DEHYDROGENASE [UBIQUINONE] 1 ALPHA SUBCOMPLEX ASSEMBLY FACTOR 3"/>
    <property type="match status" value="1"/>
</dbReference>
<dbReference type="Pfam" id="PF04430">
    <property type="entry name" value="DUF498"/>
    <property type="match status" value="1"/>
</dbReference>
<evidence type="ECO:0008006" key="3">
    <source>
        <dbReference type="Google" id="ProtNLM"/>
    </source>
</evidence>
<proteinExistence type="predicted"/>